<evidence type="ECO:0000313" key="2">
    <source>
        <dbReference type="Proteomes" id="UP001617511"/>
    </source>
</evidence>
<accession>A0ABW8FS78</accession>
<reference evidence="1 2" key="1">
    <citation type="submission" date="2024-10" db="EMBL/GenBank/DDBJ databases">
        <title>The Natural Products Discovery Center: Release of the First 8490 Sequenced Strains for Exploring Actinobacteria Biosynthetic Diversity.</title>
        <authorList>
            <person name="Kalkreuter E."/>
            <person name="Kautsar S.A."/>
            <person name="Yang D."/>
            <person name="Bader C.D."/>
            <person name="Teijaro C.N."/>
            <person name="Fluegel L."/>
            <person name="Davis C.M."/>
            <person name="Simpson J.R."/>
            <person name="Lauterbach L."/>
            <person name="Steele A.D."/>
            <person name="Gui C."/>
            <person name="Meng S."/>
            <person name="Li G."/>
            <person name="Viehrig K."/>
            <person name="Ye F."/>
            <person name="Su P."/>
            <person name="Kiefer A.F."/>
            <person name="Nichols A."/>
            <person name="Cepeda A.J."/>
            <person name="Yan W."/>
            <person name="Fan B."/>
            <person name="Jiang Y."/>
            <person name="Adhikari A."/>
            <person name="Zheng C.-J."/>
            <person name="Schuster L."/>
            <person name="Cowan T.M."/>
            <person name="Smanski M.J."/>
            <person name="Chevrette M.G."/>
            <person name="De Carvalho L.P.S."/>
            <person name="Shen B."/>
        </authorList>
    </citation>
    <scope>NUCLEOTIDE SEQUENCE [LARGE SCALE GENOMIC DNA]</scope>
    <source>
        <strain evidence="1 2">NPDC089932</strain>
    </source>
</reference>
<name>A0ABW8FS78_9ACTN</name>
<proteinExistence type="predicted"/>
<dbReference type="EMBL" id="JBIVGG010000022">
    <property type="protein sequence ID" value="MFJ4084961.1"/>
    <property type="molecule type" value="Genomic_DNA"/>
</dbReference>
<dbReference type="RefSeq" id="WP_402076315.1">
    <property type="nucleotide sequence ID" value="NZ_JBIVGG010000022.1"/>
</dbReference>
<protein>
    <submittedName>
        <fullName evidence="1">Uncharacterized protein</fullName>
    </submittedName>
</protein>
<dbReference type="Proteomes" id="UP001617511">
    <property type="component" value="Unassembled WGS sequence"/>
</dbReference>
<gene>
    <name evidence="1" type="ORF">ACIP2Z_39210</name>
</gene>
<keyword evidence="2" id="KW-1185">Reference proteome</keyword>
<sequence length="111" mass="11841">MTTTTADPFANHPGTEYPFSVSDIARAATLRLGDDWACESWPWGVGAYVEHLKAGSFCVGIDDEGDLGVRLDESKVKPEFYAGSAADGLDACAEWLADAIRRLIAAAVTFA</sequence>
<evidence type="ECO:0000313" key="1">
    <source>
        <dbReference type="EMBL" id="MFJ4084961.1"/>
    </source>
</evidence>
<organism evidence="1 2">
    <name type="scientific">Streptomyces iakyrus</name>
    <dbReference type="NCBI Taxonomy" id="68219"/>
    <lineage>
        <taxon>Bacteria</taxon>
        <taxon>Bacillati</taxon>
        <taxon>Actinomycetota</taxon>
        <taxon>Actinomycetes</taxon>
        <taxon>Kitasatosporales</taxon>
        <taxon>Streptomycetaceae</taxon>
        <taxon>Streptomyces</taxon>
    </lineage>
</organism>
<comment type="caution">
    <text evidence="1">The sequence shown here is derived from an EMBL/GenBank/DDBJ whole genome shotgun (WGS) entry which is preliminary data.</text>
</comment>